<dbReference type="InterPro" id="IPR011990">
    <property type="entry name" value="TPR-like_helical_dom_sf"/>
</dbReference>
<evidence type="ECO:0008006" key="3">
    <source>
        <dbReference type="Google" id="ProtNLM"/>
    </source>
</evidence>
<accession>A0A644YB03</accession>
<organism evidence="2">
    <name type="scientific">bioreactor metagenome</name>
    <dbReference type="NCBI Taxonomy" id="1076179"/>
    <lineage>
        <taxon>unclassified sequences</taxon>
        <taxon>metagenomes</taxon>
        <taxon>ecological metagenomes</taxon>
    </lineage>
</organism>
<reference evidence="2" key="1">
    <citation type="submission" date="2019-08" db="EMBL/GenBank/DDBJ databases">
        <authorList>
            <person name="Kucharzyk K."/>
            <person name="Murdoch R.W."/>
            <person name="Higgins S."/>
            <person name="Loffler F."/>
        </authorList>
    </citation>
    <scope>NUCLEOTIDE SEQUENCE</scope>
</reference>
<dbReference type="Gene3D" id="1.25.40.10">
    <property type="entry name" value="Tetratricopeptide repeat domain"/>
    <property type="match status" value="1"/>
</dbReference>
<dbReference type="Pfam" id="PF07720">
    <property type="entry name" value="TPR_3"/>
    <property type="match status" value="2"/>
</dbReference>
<comment type="caution">
    <text evidence="2">The sequence shown here is derived from an EMBL/GenBank/DDBJ whole genome shotgun (WGS) entry which is preliminary data.</text>
</comment>
<gene>
    <name evidence="2" type="ORF">SDC9_69785</name>
</gene>
<proteinExistence type="inferred from homology"/>
<dbReference type="InterPro" id="IPR005415">
    <property type="entry name" value="T3SS_Ca_resp_chp_LcrH/SycD"/>
</dbReference>
<comment type="similarity">
    <text evidence="1">Belongs to the LcrH/SycD chaperone family.</text>
</comment>
<sequence>MTTTINESPDVQSVLDLKAALEALPSSSRFSQAEIDTIYAMAYQLVLQGRYETAGQYFSLLTLYRPTNVDYLQGLALCQQKLERYEQALNIYAFLAVTDPENMDHEIAIAECLMLQSDFAEARKTVDSILQYCRESGQAPASGQRAQVLKERIDARPTASIAGD</sequence>
<name>A0A644YB03_9ZZZZ</name>
<dbReference type="AlphaFoldDB" id="A0A644YB03"/>
<dbReference type="PRINTS" id="PR01595">
    <property type="entry name" value="SYCDCHAPRONE"/>
</dbReference>
<evidence type="ECO:0000256" key="1">
    <source>
        <dbReference type="ARBA" id="ARBA00010244"/>
    </source>
</evidence>
<dbReference type="InterPro" id="IPR011716">
    <property type="entry name" value="TPR-3"/>
</dbReference>
<dbReference type="SUPFAM" id="SSF48452">
    <property type="entry name" value="TPR-like"/>
    <property type="match status" value="1"/>
</dbReference>
<protein>
    <recommendedName>
        <fullName evidence="3">CesD/SycD/LcrH family type III secretion system chaperone</fullName>
    </recommendedName>
</protein>
<evidence type="ECO:0000313" key="2">
    <source>
        <dbReference type="EMBL" id="MPM23314.1"/>
    </source>
</evidence>
<dbReference type="EMBL" id="VSSQ01004001">
    <property type="protein sequence ID" value="MPM23314.1"/>
    <property type="molecule type" value="Genomic_DNA"/>
</dbReference>